<evidence type="ECO:0000313" key="2">
    <source>
        <dbReference type="EMBL" id="EPX56208.1"/>
    </source>
</evidence>
<evidence type="ECO:0000313" key="3">
    <source>
        <dbReference type="Proteomes" id="UP000011682"/>
    </source>
</evidence>
<reference evidence="2" key="1">
    <citation type="submission" date="2013-05" db="EMBL/GenBank/DDBJ databases">
        <title>Genome assembly of Cystobacter fuscus DSM 2262.</title>
        <authorList>
            <person name="Sharma G."/>
            <person name="Khatri I."/>
            <person name="Kaur C."/>
            <person name="Mayilraj S."/>
            <person name="Subramanian S."/>
        </authorList>
    </citation>
    <scope>NUCLEOTIDE SEQUENCE [LARGE SCALE GENOMIC DNA]</scope>
    <source>
        <strain evidence="2">DSM 2262</strain>
    </source>
</reference>
<comment type="caution">
    <text evidence="2">The sequence shown here is derived from an EMBL/GenBank/DDBJ whole genome shotgun (WGS) entry which is preliminary data.</text>
</comment>
<dbReference type="EMBL" id="ANAH02000066">
    <property type="protein sequence ID" value="EPX56208.1"/>
    <property type="molecule type" value="Genomic_DNA"/>
</dbReference>
<sequence length="57" mass="6243">MSVLYAPRSEMTSEKIVICAKKLRAPPDATRHGNVGGESHGSEREARSRASTFPEEN</sequence>
<dbReference type="AlphaFoldDB" id="S9QIC8"/>
<gene>
    <name evidence="2" type="ORF">D187_007550</name>
</gene>
<feature type="region of interest" description="Disordered" evidence="1">
    <location>
        <begin position="23"/>
        <end position="57"/>
    </location>
</feature>
<dbReference type="Proteomes" id="UP000011682">
    <property type="component" value="Unassembled WGS sequence"/>
</dbReference>
<evidence type="ECO:0000256" key="1">
    <source>
        <dbReference type="SAM" id="MobiDB-lite"/>
    </source>
</evidence>
<accession>S9QIC8</accession>
<proteinExistence type="predicted"/>
<protein>
    <submittedName>
        <fullName evidence="2">Uncharacterized protein</fullName>
    </submittedName>
</protein>
<name>S9QIC8_CYSF2</name>
<keyword evidence="3" id="KW-1185">Reference proteome</keyword>
<organism evidence="2 3">
    <name type="scientific">Cystobacter fuscus (strain ATCC 25194 / DSM 2262 / NBRC 100088 / M29)</name>
    <dbReference type="NCBI Taxonomy" id="1242864"/>
    <lineage>
        <taxon>Bacteria</taxon>
        <taxon>Pseudomonadati</taxon>
        <taxon>Myxococcota</taxon>
        <taxon>Myxococcia</taxon>
        <taxon>Myxococcales</taxon>
        <taxon>Cystobacterineae</taxon>
        <taxon>Archangiaceae</taxon>
        <taxon>Cystobacter</taxon>
    </lineage>
</organism>